<dbReference type="PROSITE" id="PS50977">
    <property type="entry name" value="HTH_TETR_2"/>
    <property type="match status" value="1"/>
</dbReference>
<organism evidence="4 5">
    <name type="scientific">Paenibacillus hodogayensis</name>
    <dbReference type="NCBI Taxonomy" id="279208"/>
    <lineage>
        <taxon>Bacteria</taxon>
        <taxon>Bacillati</taxon>
        <taxon>Bacillota</taxon>
        <taxon>Bacilli</taxon>
        <taxon>Bacillales</taxon>
        <taxon>Paenibacillaceae</taxon>
        <taxon>Paenibacillus</taxon>
    </lineage>
</organism>
<dbReference type="InterPro" id="IPR001647">
    <property type="entry name" value="HTH_TetR"/>
</dbReference>
<evidence type="ECO:0000313" key="4">
    <source>
        <dbReference type="EMBL" id="MFB9753012.1"/>
    </source>
</evidence>
<feature type="DNA-binding region" description="H-T-H motif" evidence="2">
    <location>
        <begin position="33"/>
        <end position="52"/>
    </location>
</feature>
<keyword evidence="5" id="KW-1185">Reference proteome</keyword>
<reference evidence="4 5" key="1">
    <citation type="submission" date="2024-09" db="EMBL/GenBank/DDBJ databases">
        <authorList>
            <person name="Sun Q."/>
            <person name="Mori K."/>
        </authorList>
    </citation>
    <scope>NUCLEOTIDE SEQUENCE [LARGE SCALE GENOMIC DNA]</scope>
    <source>
        <strain evidence="4 5">JCM 12520</strain>
    </source>
</reference>
<dbReference type="Gene3D" id="1.10.10.60">
    <property type="entry name" value="Homeodomain-like"/>
    <property type="match status" value="1"/>
</dbReference>
<dbReference type="SUPFAM" id="SSF48498">
    <property type="entry name" value="Tetracyclin repressor-like, C-terminal domain"/>
    <property type="match status" value="1"/>
</dbReference>
<evidence type="ECO:0000259" key="3">
    <source>
        <dbReference type="PROSITE" id="PS50977"/>
    </source>
</evidence>
<dbReference type="Proteomes" id="UP001589619">
    <property type="component" value="Unassembled WGS sequence"/>
</dbReference>
<gene>
    <name evidence="4" type="ORF">ACFFNY_15720</name>
</gene>
<evidence type="ECO:0000313" key="5">
    <source>
        <dbReference type="Proteomes" id="UP001589619"/>
    </source>
</evidence>
<accession>A0ABV5VXI2</accession>
<dbReference type="RefSeq" id="WP_344902620.1">
    <property type="nucleotide sequence ID" value="NZ_BAAAYO010000001.1"/>
</dbReference>
<name>A0ABV5VXI2_9BACL</name>
<dbReference type="Pfam" id="PF00440">
    <property type="entry name" value="TetR_N"/>
    <property type="match status" value="1"/>
</dbReference>
<dbReference type="PANTHER" id="PTHR43479:SF11">
    <property type="entry name" value="ACREF_ENVCD OPERON REPRESSOR-RELATED"/>
    <property type="match status" value="1"/>
</dbReference>
<dbReference type="InterPro" id="IPR009057">
    <property type="entry name" value="Homeodomain-like_sf"/>
</dbReference>
<protein>
    <submittedName>
        <fullName evidence="4">TetR/AcrR family transcriptional regulator</fullName>
    </submittedName>
</protein>
<dbReference type="SUPFAM" id="SSF46689">
    <property type="entry name" value="Homeodomain-like"/>
    <property type="match status" value="1"/>
</dbReference>
<sequence>MSSKRSEQAAETREKLLETAKSLFAEKGFHATPVRLINRTIHMGDGILYHYFPGGKREILAVLIRESFDRRREAMGQTNLIVEHLDLREALLTFTRKLFELFIADLDLMKILFKGNDVLELDESQRFSSWLEEQFSIFTHFLDRRRLNGEINTNLDVTLATRQFLAMVMQIGLSRITGIQIVNEPDVDLYFERVVDFTIGLWKNS</sequence>
<dbReference type="InterPro" id="IPR050624">
    <property type="entry name" value="HTH-type_Tx_Regulator"/>
</dbReference>
<dbReference type="Gene3D" id="1.10.357.10">
    <property type="entry name" value="Tetracycline Repressor, domain 2"/>
    <property type="match status" value="1"/>
</dbReference>
<dbReference type="InterPro" id="IPR036271">
    <property type="entry name" value="Tet_transcr_reg_TetR-rel_C_sf"/>
</dbReference>
<evidence type="ECO:0000256" key="2">
    <source>
        <dbReference type="PROSITE-ProRule" id="PRU00335"/>
    </source>
</evidence>
<comment type="caution">
    <text evidence="4">The sequence shown here is derived from an EMBL/GenBank/DDBJ whole genome shotgun (WGS) entry which is preliminary data.</text>
</comment>
<dbReference type="EMBL" id="JBHMAG010000012">
    <property type="protein sequence ID" value="MFB9753012.1"/>
    <property type="molecule type" value="Genomic_DNA"/>
</dbReference>
<feature type="domain" description="HTH tetR-type" evidence="3">
    <location>
        <begin position="10"/>
        <end position="70"/>
    </location>
</feature>
<evidence type="ECO:0000256" key="1">
    <source>
        <dbReference type="ARBA" id="ARBA00023125"/>
    </source>
</evidence>
<proteinExistence type="predicted"/>
<dbReference type="PANTHER" id="PTHR43479">
    <property type="entry name" value="ACREF/ENVCD OPERON REPRESSOR-RELATED"/>
    <property type="match status" value="1"/>
</dbReference>
<keyword evidence="1 2" id="KW-0238">DNA-binding</keyword>